<feature type="binding site" evidence="4">
    <location>
        <position position="314"/>
    </location>
    <ligand>
        <name>S-adenosyl-L-methionine</name>
        <dbReference type="ChEBI" id="CHEBI:59789"/>
    </ligand>
</feature>
<keyword evidence="3 4" id="KW-0949">S-adenosyl-L-methionine</keyword>
<dbReference type="NCBIfam" id="TIGR00479">
    <property type="entry name" value="rumA"/>
    <property type="match status" value="1"/>
</dbReference>
<accession>A0A151ALJ5</accession>
<evidence type="ECO:0000256" key="4">
    <source>
        <dbReference type="PROSITE-ProRule" id="PRU01024"/>
    </source>
</evidence>
<comment type="similarity">
    <text evidence="4">Belongs to the class I-like SAM-binding methyltransferase superfamily. RNA M5U methyltransferase family.</text>
</comment>
<keyword evidence="8" id="KW-1185">Reference proteome</keyword>
<feature type="binding site" evidence="4">
    <location>
        <position position="364"/>
    </location>
    <ligand>
        <name>S-adenosyl-L-methionine</name>
        <dbReference type="ChEBI" id="CHEBI:59789"/>
    </ligand>
</feature>
<dbReference type="Gene3D" id="2.40.50.1070">
    <property type="match status" value="1"/>
</dbReference>
<dbReference type="Gene3D" id="3.40.50.150">
    <property type="entry name" value="Vaccinia Virus protein VP39"/>
    <property type="match status" value="1"/>
</dbReference>
<feature type="active site" evidence="5">
    <location>
        <position position="439"/>
    </location>
</feature>
<dbReference type="EC" id="2.1.1.190" evidence="7"/>
<evidence type="ECO:0000256" key="5">
    <source>
        <dbReference type="PROSITE-ProRule" id="PRU10015"/>
    </source>
</evidence>
<dbReference type="PROSITE" id="PS50926">
    <property type="entry name" value="TRAM"/>
    <property type="match status" value="1"/>
</dbReference>
<name>A0A151ALJ5_9CLOT</name>
<dbReference type="InterPro" id="IPR012340">
    <property type="entry name" value="NA-bd_OB-fold"/>
</dbReference>
<feature type="domain" description="TRAM" evidence="6">
    <location>
        <begin position="6"/>
        <end position="64"/>
    </location>
</feature>
<reference evidence="7 8" key="1">
    <citation type="submission" date="2016-02" db="EMBL/GenBank/DDBJ databases">
        <title>Genome sequence of Clostridium colicanis DSM 13634.</title>
        <authorList>
            <person name="Poehlein A."/>
            <person name="Daniel R."/>
        </authorList>
    </citation>
    <scope>NUCLEOTIDE SEQUENCE [LARGE SCALE GENOMIC DNA]</scope>
    <source>
        <strain evidence="7 8">DSM 13634</strain>
    </source>
</reference>
<dbReference type="Proteomes" id="UP000075374">
    <property type="component" value="Unassembled WGS sequence"/>
</dbReference>
<dbReference type="AlphaFoldDB" id="A0A151ALJ5"/>
<dbReference type="EMBL" id="LTBB01000010">
    <property type="protein sequence ID" value="KYH28496.1"/>
    <property type="molecule type" value="Genomic_DNA"/>
</dbReference>
<sequence>MEKIVPVEKNKDYEVEILGLASEGEGIAKIDNFTIFVPGAILGEKVKIKVVKVKKNFAYGKLLEVLEESEHRIEPVCSIYKQCGGCGLQHLSYEGQLEFKKNRVKDALERIGKIKISSKTKLESAVENIDNHNLKKASDYDGAILHDTIGMKEPYRYRNKVQLPVGEENGEIKIGFYAPRSHNIIDMDTCYIQDEVGEKVVVLTKKWMKKYNIKAYDEQKDHGTVRHIMIRRGFITKEVMVVVITRTRELPYKEEFVEMIKENIEGITSIIQNINNKKTNVILGEENITLFGSDHISDYIGKFKFNISPLSFFQVNPVQTEILYSKALEYAGLTGEEVVFDAYCGTGTISLFLSQKAKKVYGVEIVEAAIKNAKENAKINNVNNAEFIVGKSEDVIPQLINKGIKADVVVVDPPRKGCEKSLLEAIGEMKPERIVYVSCDPGTLARDLGILDELGYRTLEVQPVDMFPQTTHVETVVLLSHKKSDDIISFKIECGDDRYRQPDRVTYLGSTMETFIPKSATPIRLFLCLVKIT</sequence>
<organism evidence="7 8">
    <name type="scientific">Clostridium colicanis DSM 13634</name>
    <dbReference type="NCBI Taxonomy" id="1121305"/>
    <lineage>
        <taxon>Bacteria</taxon>
        <taxon>Bacillati</taxon>
        <taxon>Bacillota</taxon>
        <taxon>Clostridia</taxon>
        <taxon>Eubacteriales</taxon>
        <taxon>Clostridiaceae</taxon>
        <taxon>Clostridium</taxon>
    </lineage>
</organism>
<dbReference type="InterPro" id="IPR030391">
    <property type="entry name" value="MeTrfase_TrmA_CS"/>
</dbReference>
<gene>
    <name evidence="7" type="primary">rlmCD_2</name>
    <name evidence="7" type="ORF">CLCOL_19880</name>
</gene>
<dbReference type="FunFam" id="3.40.50.150:FF:000009">
    <property type="entry name" value="23S rRNA (Uracil(1939)-C(5))-methyltransferase RlmD"/>
    <property type="match status" value="1"/>
</dbReference>
<dbReference type="CDD" id="cd02440">
    <property type="entry name" value="AdoMet_MTases"/>
    <property type="match status" value="1"/>
</dbReference>
<dbReference type="InterPro" id="IPR030390">
    <property type="entry name" value="MeTrfase_TrmA_AS"/>
</dbReference>
<evidence type="ECO:0000313" key="7">
    <source>
        <dbReference type="EMBL" id="KYH28496.1"/>
    </source>
</evidence>
<dbReference type="SUPFAM" id="SSF53335">
    <property type="entry name" value="S-adenosyl-L-methionine-dependent methyltransferases"/>
    <property type="match status" value="1"/>
</dbReference>
<evidence type="ECO:0000259" key="6">
    <source>
        <dbReference type="PROSITE" id="PS50926"/>
    </source>
</evidence>
<dbReference type="GO" id="GO:0070475">
    <property type="term" value="P:rRNA base methylation"/>
    <property type="evidence" value="ECO:0007669"/>
    <property type="project" value="TreeGrafter"/>
</dbReference>
<dbReference type="InterPro" id="IPR029063">
    <property type="entry name" value="SAM-dependent_MTases_sf"/>
</dbReference>
<dbReference type="PROSITE" id="PS51687">
    <property type="entry name" value="SAM_MT_RNA_M5U"/>
    <property type="match status" value="1"/>
</dbReference>
<dbReference type="PANTHER" id="PTHR11061">
    <property type="entry name" value="RNA M5U METHYLTRANSFERASE"/>
    <property type="match status" value="1"/>
</dbReference>
<dbReference type="Gene3D" id="2.40.50.140">
    <property type="entry name" value="Nucleic acid-binding proteins"/>
    <property type="match status" value="1"/>
</dbReference>
<feature type="active site" description="Nucleophile" evidence="4">
    <location>
        <position position="439"/>
    </location>
</feature>
<dbReference type="PANTHER" id="PTHR11061:SF30">
    <property type="entry name" value="TRNA (URACIL(54)-C(5))-METHYLTRANSFERASE"/>
    <property type="match status" value="1"/>
</dbReference>
<comment type="caution">
    <text evidence="7">The sequence shown here is derived from an EMBL/GenBank/DDBJ whole genome shotgun (WGS) entry which is preliminary data.</text>
</comment>
<dbReference type="FunFam" id="2.40.50.1070:FF:000003">
    <property type="entry name" value="23S rRNA (Uracil-5-)-methyltransferase RumA"/>
    <property type="match status" value="1"/>
</dbReference>
<dbReference type="InterPro" id="IPR002792">
    <property type="entry name" value="TRAM_dom"/>
</dbReference>
<evidence type="ECO:0000256" key="3">
    <source>
        <dbReference type="ARBA" id="ARBA00022691"/>
    </source>
</evidence>
<dbReference type="GO" id="GO:0070041">
    <property type="term" value="F:rRNA (uridine-C5-)-methyltransferase activity"/>
    <property type="evidence" value="ECO:0007669"/>
    <property type="project" value="TreeGrafter"/>
</dbReference>
<evidence type="ECO:0000256" key="1">
    <source>
        <dbReference type="ARBA" id="ARBA00022603"/>
    </source>
</evidence>
<evidence type="ECO:0000256" key="2">
    <source>
        <dbReference type="ARBA" id="ARBA00022679"/>
    </source>
</evidence>
<feature type="binding site" evidence="4">
    <location>
        <position position="343"/>
    </location>
    <ligand>
        <name>S-adenosyl-L-methionine</name>
        <dbReference type="ChEBI" id="CHEBI:59789"/>
    </ligand>
</feature>
<dbReference type="PROSITE" id="PS01231">
    <property type="entry name" value="TRMA_2"/>
    <property type="match status" value="1"/>
</dbReference>
<dbReference type="Pfam" id="PF01938">
    <property type="entry name" value="TRAM"/>
    <property type="match status" value="1"/>
</dbReference>
<dbReference type="RefSeq" id="WP_082787890.1">
    <property type="nucleotide sequence ID" value="NZ_LTBB01000010.1"/>
</dbReference>
<dbReference type="InterPro" id="IPR010280">
    <property type="entry name" value="U5_MeTrfase_fam"/>
</dbReference>
<dbReference type="FunFam" id="2.40.50.140:FF:000097">
    <property type="entry name" value="23S rRNA (uracil(1939)-C(5))-methyltransferase RlmD"/>
    <property type="match status" value="1"/>
</dbReference>
<dbReference type="Pfam" id="PF05958">
    <property type="entry name" value="tRNA_U5-meth_tr"/>
    <property type="match status" value="1"/>
</dbReference>
<dbReference type="STRING" id="1121305.CLCOL_19880"/>
<feature type="binding site" evidence="4">
    <location>
        <position position="412"/>
    </location>
    <ligand>
        <name>S-adenosyl-L-methionine</name>
        <dbReference type="ChEBI" id="CHEBI:59789"/>
    </ligand>
</feature>
<dbReference type="PATRIC" id="fig|1121305.3.peg.1991"/>
<dbReference type="SUPFAM" id="SSF50249">
    <property type="entry name" value="Nucleic acid-binding proteins"/>
    <property type="match status" value="1"/>
</dbReference>
<keyword evidence="1 4" id="KW-0489">Methyltransferase</keyword>
<proteinExistence type="inferred from homology"/>
<evidence type="ECO:0000313" key="8">
    <source>
        <dbReference type="Proteomes" id="UP000075374"/>
    </source>
</evidence>
<dbReference type="EC" id="2.1.1.189" evidence="7"/>
<dbReference type="PROSITE" id="PS01230">
    <property type="entry name" value="TRMA_1"/>
    <property type="match status" value="1"/>
</dbReference>
<protein>
    <submittedName>
        <fullName evidence="7">23S rRNA (Uracil-C(5))-methyltransferase RlmCD</fullName>
        <ecNumber evidence="7">2.1.1.189</ecNumber>
        <ecNumber evidence="7">2.1.1.190</ecNumber>
    </submittedName>
</protein>
<keyword evidence="2 4" id="KW-0808">Transferase</keyword>